<dbReference type="EMBL" id="CP041217">
    <property type="protein sequence ID" value="QDH21226.1"/>
    <property type="molecule type" value="Genomic_DNA"/>
</dbReference>
<dbReference type="OrthoDB" id="503948at2"/>
<name>A0A4Y6UXW0_SACBS</name>
<evidence type="ECO:0000313" key="2">
    <source>
        <dbReference type="Proteomes" id="UP000316968"/>
    </source>
</evidence>
<evidence type="ECO:0008006" key="3">
    <source>
        <dbReference type="Google" id="ProtNLM"/>
    </source>
</evidence>
<dbReference type="GO" id="GO:0006629">
    <property type="term" value="P:lipid metabolic process"/>
    <property type="evidence" value="ECO:0007669"/>
    <property type="project" value="InterPro"/>
</dbReference>
<dbReference type="GO" id="GO:0008374">
    <property type="term" value="F:O-acyltransferase activity"/>
    <property type="evidence" value="ECO:0007669"/>
    <property type="project" value="InterPro"/>
</dbReference>
<dbReference type="AlphaFoldDB" id="A0A4Y6UXW0"/>
<dbReference type="Gene3D" id="3.40.50.1820">
    <property type="entry name" value="alpha/beta hydrolase"/>
    <property type="match status" value="1"/>
</dbReference>
<evidence type="ECO:0000313" key="1">
    <source>
        <dbReference type="EMBL" id="QDH21226.1"/>
    </source>
</evidence>
<accession>A0A4Y6UXW0</accession>
<organism evidence="1 2">
    <name type="scientific">Saccharibacillus brassicae</name>
    <dbReference type="NCBI Taxonomy" id="2583377"/>
    <lineage>
        <taxon>Bacteria</taxon>
        <taxon>Bacillati</taxon>
        <taxon>Bacillota</taxon>
        <taxon>Bacilli</taxon>
        <taxon>Bacillales</taxon>
        <taxon>Paenibacillaceae</taxon>
        <taxon>Saccharibacillus</taxon>
    </lineage>
</organism>
<dbReference type="Pfam" id="PF02450">
    <property type="entry name" value="LCAT"/>
    <property type="match status" value="1"/>
</dbReference>
<dbReference type="SUPFAM" id="SSF53474">
    <property type="entry name" value="alpha/beta-Hydrolases"/>
    <property type="match status" value="1"/>
</dbReference>
<dbReference type="KEGG" id="saca:FFV09_10405"/>
<dbReference type="PANTHER" id="PTHR11440">
    <property type="entry name" value="LECITHIN-CHOLESTEROL ACYLTRANSFERASE-RELATED"/>
    <property type="match status" value="1"/>
</dbReference>
<sequence>MPRMLFVPGIKGTELIYNEDNVWFPKNRRDMNTLNFKNELVPGDLIRTVHAFNFMHVDVYKGILDEFGSESFDTYCYDWRQDIRYHVKGLVDLIKNYSDAGEEVILVAHSMGGMLAKLAVLELERIGCLKQLKKLITLGTPWHGAPDAYKALAYGEPGIYPKWFQFGDFLDDKRTRKMARQFPATFQLLPSEYYFKSELGNFLSYAGEQKPYSEILDKVNKFFTEDNEDKIDVWTEYIKPVHEAMLEPLPEGFEHDCLIGNQYATLYQVPDNSVVDWRVFFKSDASFMNGDGVVPLFSAIPNHVAKTYFVQGQHNELGSHPTVMQFIKWSMNNCIGEKPDGIEIASGETDLKKGFMARVKCPVDPTFLDKEGKYLAGQFDPNLNGVSELASNPRLNYFSIGESKYLFIPEDLDSDINVKITSYESGIADISIQAFDEEITEVKFEPLPVKKGETAFVSLTITNDVEKSTLRKRNGHSYEHTISKKKTLKEDIVSEKPVLPTIEAVFTKCKDTEKVSYLPVFSGPIKMRINSTNQDQTASIYYIVDEGPLELYSEPVELKLSSGHHNIQVFGRDIHGRPLRTKDYPISIDTIAPFTKPHFVATPDGLDLFFSTRTLGTKAVTYYRFIEESSTNNQESHKVSSEEKEWETYDASTKQVVGKAWGRLMDDRENMLRLEYFSENPFGPKEEVKFVNIRLGDIPLLMWQDELPALTPRVAWTNLLGANDYSIENFNTSLLTKKPEDSILDENIGDNVKSITFDSEYLALEVRYAEKYALFFTKAPKEALRSGEVCEFSFELLTERTKEKITRTAPRVSLRTIKGELADKQIDLQSLDGTYSGEFTVGEDFERFRFKLVVTDQNNVKPALREILLTLKEDMGS</sequence>
<dbReference type="InterPro" id="IPR029058">
    <property type="entry name" value="AB_hydrolase_fold"/>
</dbReference>
<protein>
    <recommendedName>
        <fullName evidence="3">Alpha/beta hydrolase</fullName>
    </recommendedName>
</protein>
<proteinExistence type="predicted"/>
<gene>
    <name evidence="1" type="ORF">FFV09_10405</name>
</gene>
<reference evidence="1 2" key="1">
    <citation type="submission" date="2019-06" db="EMBL/GenBank/DDBJ databases">
        <title>Saccharibacillus brassicae sp. nov., an endophytic bacterium isolated from Chinese cabbage seeds (Brassica pekinensis).</title>
        <authorList>
            <person name="Jiang L."/>
            <person name="Lee J."/>
            <person name="Kim S.W."/>
        </authorList>
    </citation>
    <scope>NUCLEOTIDE SEQUENCE [LARGE SCALE GENOMIC DNA]</scope>
    <source>
        <strain evidence="2">KCTC 43072 / ATSA2</strain>
    </source>
</reference>
<dbReference type="Proteomes" id="UP000316968">
    <property type="component" value="Chromosome"/>
</dbReference>
<dbReference type="InterPro" id="IPR003386">
    <property type="entry name" value="LACT/PDAT_acylTrfase"/>
</dbReference>
<keyword evidence="2" id="KW-1185">Reference proteome</keyword>
<dbReference type="RefSeq" id="WP_141447773.1">
    <property type="nucleotide sequence ID" value="NZ_CP041217.1"/>
</dbReference>